<accession>A0A5Q2RFP2</accession>
<proteinExistence type="predicted"/>
<dbReference type="Proteomes" id="UP000334019">
    <property type="component" value="Chromosome"/>
</dbReference>
<reference evidence="1 2" key="1">
    <citation type="submission" date="2019-11" db="EMBL/GenBank/DDBJ databases">
        <authorList>
            <person name="He Y."/>
        </authorList>
    </citation>
    <scope>NUCLEOTIDE SEQUENCE [LARGE SCALE GENOMIC DNA]</scope>
    <source>
        <strain evidence="1 2">SCSIO 58843</strain>
    </source>
</reference>
<protein>
    <recommendedName>
        <fullName evidence="3">CobQ/CobB/MinD/ParA nucleotide binding domain-containing protein</fullName>
    </recommendedName>
</protein>
<dbReference type="AlphaFoldDB" id="A0A5Q2RFP2"/>
<organism evidence="1 2">
    <name type="scientific">Actinomarinicola tropica</name>
    <dbReference type="NCBI Taxonomy" id="2789776"/>
    <lineage>
        <taxon>Bacteria</taxon>
        <taxon>Bacillati</taxon>
        <taxon>Actinomycetota</taxon>
        <taxon>Acidimicrobiia</taxon>
        <taxon>Acidimicrobiales</taxon>
        <taxon>Iamiaceae</taxon>
        <taxon>Actinomarinicola</taxon>
    </lineage>
</organism>
<dbReference type="RefSeq" id="WP_153759755.1">
    <property type="nucleotide sequence ID" value="NZ_CP045851.1"/>
</dbReference>
<keyword evidence="2" id="KW-1185">Reference proteome</keyword>
<dbReference type="KEGG" id="atq:GH723_11390"/>
<dbReference type="EMBL" id="CP045851">
    <property type="protein sequence ID" value="QGG95649.1"/>
    <property type="molecule type" value="Genomic_DNA"/>
</dbReference>
<sequence>MNAERYVVLGLARPRAPWFSEISRWATSAALPIEFVKCLTPEEVAARLASGRRWSALVVDASSPGVDRDLLDVASRAGTGTIVVADPRSSRDWVDLGARAVLPSDFDRDQLLAALAEHARPVASTGPTTTDAPLAPLPPWQGRLVAVTGTGGTGASTVAAVLAQGLATSASDARMVLLADLCLDADQAVLHDTVDVVPGLPELVDAHRLGRPDVTEVRHTCFAGSPERPYDLLLGLRRHRDWTALRPRAVQAALHSLRHAYRHVVVDVDPEVEGERETGSHDVEERNLLARSALREADAVLLVLRPDVVGLHRGARLAREMLAFGVPPERMVPIVNRIGRSPRHRSEITATFAHLVGDGADGMASPTFLAERRRLDDLVRSGGAWPAPLGRLLADTVSAVTTEASRSGAATSDVPERIVPGSLGTYADLETDAS</sequence>
<name>A0A5Q2RFP2_9ACTN</name>
<dbReference type="Gene3D" id="3.40.50.300">
    <property type="entry name" value="P-loop containing nucleotide triphosphate hydrolases"/>
    <property type="match status" value="1"/>
</dbReference>
<dbReference type="SUPFAM" id="SSF52540">
    <property type="entry name" value="P-loop containing nucleoside triphosphate hydrolases"/>
    <property type="match status" value="1"/>
</dbReference>
<evidence type="ECO:0008006" key="3">
    <source>
        <dbReference type="Google" id="ProtNLM"/>
    </source>
</evidence>
<evidence type="ECO:0000313" key="2">
    <source>
        <dbReference type="Proteomes" id="UP000334019"/>
    </source>
</evidence>
<dbReference type="InterPro" id="IPR027417">
    <property type="entry name" value="P-loop_NTPase"/>
</dbReference>
<gene>
    <name evidence="1" type="ORF">GH723_11390</name>
</gene>
<evidence type="ECO:0000313" key="1">
    <source>
        <dbReference type="EMBL" id="QGG95649.1"/>
    </source>
</evidence>